<dbReference type="EMBL" id="CP088100">
    <property type="protein sequence ID" value="UFW89529.1"/>
    <property type="molecule type" value="Genomic_DNA"/>
</dbReference>
<dbReference type="Proteomes" id="UP001430990">
    <property type="component" value="Chromosome"/>
</dbReference>
<protein>
    <submittedName>
        <fullName evidence="1">Uncharacterized protein</fullName>
    </submittedName>
</protein>
<keyword evidence="2" id="KW-1185">Reference proteome</keyword>
<gene>
    <name evidence="1" type="ORF">BjapCC829_13835</name>
</gene>
<evidence type="ECO:0000313" key="1">
    <source>
        <dbReference type="EMBL" id="UFW89529.1"/>
    </source>
</evidence>
<evidence type="ECO:0000313" key="2">
    <source>
        <dbReference type="Proteomes" id="UP001430990"/>
    </source>
</evidence>
<organism evidence="1 2">
    <name type="scientific">Bradyrhizobium barranii</name>
    <dbReference type="NCBI Taxonomy" id="2992140"/>
    <lineage>
        <taxon>Bacteria</taxon>
        <taxon>Pseudomonadati</taxon>
        <taxon>Pseudomonadota</taxon>
        <taxon>Alphaproteobacteria</taxon>
        <taxon>Hyphomicrobiales</taxon>
        <taxon>Nitrobacteraceae</taxon>
        <taxon>Bradyrhizobium</taxon>
    </lineage>
</organism>
<sequence>MLAIGISMYVRRSWTLKTEFGPHGTFETISAMLDCLLEVGLDSADGDAEKGRDLSVRHAVDAREHQHASAALGKLGDCVPEQIDLGAILDHARSVGPVVGNFEQGIDLVDGEAALLGAAAVRSDIERDAE</sequence>
<proteinExistence type="predicted"/>
<reference evidence="1" key="1">
    <citation type="submission" date="2021-11" db="EMBL/GenBank/DDBJ databases">
        <title>Australian commercial rhizobial inoculants.</title>
        <authorList>
            <person name="Kohlmeier M.G."/>
            <person name="O'Hara G.W."/>
            <person name="Colombi E."/>
            <person name="Ramsay J.P."/>
            <person name="Terpolilli J."/>
        </authorList>
    </citation>
    <scope>NUCLEOTIDE SEQUENCE</scope>
    <source>
        <strain evidence="1">CC829</strain>
    </source>
</reference>
<name>A0ABY3QVM0_9BRAD</name>
<accession>A0ABY3QVM0</accession>